<proteinExistence type="predicted"/>
<evidence type="ECO:0000256" key="2">
    <source>
        <dbReference type="ARBA" id="ARBA00023125"/>
    </source>
</evidence>
<evidence type="ECO:0000259" key="5">
    <source>
        <dbReference type="PROSITE" id="PS51005"/>
    </source>
</evidence>
<dbReference type="PANTHER" id="PTHR31744">
    <property type="entry name" value="PROTEIN CUP-SHAPED COTYLEDON 2-RELATED"/>
    <property type="match status" value="1"/>
</dbReference>
<name>A0A8J5H7W1_ZINOF</name>
<keyword evidence="4" id="KW-0539">Nucleus</keyword>
<keyword evidence="1" id="KW-0805">Transcription regulation</keyword>
<keyword evidence="7" id="KW-1185">Reference proteome</keyword>
<dbReference type="OrthoDB" id="730183at2759"/>
<dbReference type="GO" id="GO:0006355">
    <property type="term" value="P:regulation of DNA-templated transcription"/>
    <property type="evidence" value="ECO:0007669"/>
    <property type="project" value="InterPro"/>
</dbReference>
<evidence type="ECO:0000256" key="1">
    <source>
        <dbReference type="ARBA" id="ARBA00023015"/>
    </source>
</evidence>
<dbReference type="Proteomes" id="UP000734854">
    <property type="component" value="Unassembled WGS sequence"/>
</dbReference>
<evidence type="ECO:0000313" key="7">
    <source>
        <dbReference type="Proteomes" id="UP000734854"/>
    </source>
</evidence>
<evidence type="ECO:0000256" key="4">
    <source>
        <dbReference type="ARBA" id="ARBA00023242"/>
    </source>
</evidence>
<feature type="domain" description="NAC" evidence="5">
    <location>
        <begin position="10"/>
        <end position="156"/>
    </location>
</feature>
<sequence length="294" mass="33884">MSLRHIESTLPAGFRFCPSDEELMCYYLQKKVANESSSRGTMVEVDLHTHEPWQLPEAAKLNEKEWYFFSFRDRKYARGWRSNRATKSGYWKTTGKDRVVSDPKSHEVVGTRKTLVFYQGRAPKGRKTNWVMHEFRLGMLHAPPKEDWVLCRVFHKKRGESCKLYDMENEQENIHKPSCSSPPPLPRDQHMPTDHSIRLCHEQTTTTTSPAFPIDLPVVQEGNFLDLAWLRHHFIEDSTGLLLDVGLDGDRELDDHEMVVQRLGGIMDDSFGACSTGLVARGGNNYNVDQFIFP</sequence>
<dbReference type="PANTHER" id="PTHR31744:SF4">
    <property type="entry name" value="NAC TRANSCRIPTION FACTOR"/>
    <property type="match status" value="1"/>
</dbReference>
<comment type="caution">
    <text evidence="6">The sequence shown here is derived from an EMBL/GenBank/DDBJ whole genome shotgun (WGS) entry which is preliminary data.</text>
</comment>
<dbReference type="InterPro" id="IPR003441">
    <property type="entry name" value="NAC-dom"/>
</dbReference>
<dbReference type="PROSITE" id="PS51005">
    <property type="entry name" value="NAC"/>
    <property type="match status" value="1"/>
</dbReference>
<dbReference type="GO" id="GO:0003677">
    <property type="term" value="F:DNA binding"/>
    <property type="evidence" value="ECO:0007669"/>
    <property type="project" value="UniProtKB-KW"/>
</dbReference>
<evidence type="ECO:0000313" key="6">
    <source>
        <dbReference type="EMBL" id="KAG6522965.1"/>
    </source>
</evidence>
<dbReference type="Pfam" id="PF02365">
    <property type="entry name" value="NAM"/>
    <property type="match status" value="1"/>
</dbReference>
<protein>
    <recommendedName>
        <fullName evidence="5">NAC domain-containing protein</fullName>
    </recommendedName>
</protein>
<evidence type="ECO:0000256" key="3">
    <source>
        <dbReference type="ARBA" id="ARBA00023163"/>
    </source>
</evidence>
<dbReference type="FunFam" id="2.170.150.80:FF:000006">
    <property type="entry name" value="NAC domain-containing protein 100-like"/>
    <property type="match status" value="1"/>
</dbReference>
<accession>A0A8J5H7W1</accession>
<organism evidence="6 7">
    <name type="scientific">Zingiber officinale</name>
    <name type="common">Ginger</name>
    <name type="synonym">Amomum zingiber</name>
    <dbReference type="NCBI Taxonomy" id="94328"/>
    <lineage>
        <taxon>Eukaryota</taxon>
        <taxon>Viridiplantae</taxon>
        <taxon>Streptophyta</taxon>
        <taxon>Embryophyta</taxon>
        <taxon>Tracheophyta</taxon>
        <taxon>Spermatophyta</taxon>
        <taxon>Magnoliopsida</taxon>
        <taxon>Liliopsida</taxon>
        <taxon>Zingiberales</taxon>
        <taxon>Zingiberaceae</taxon>
        <taxon>Zingiber</taxon>
    </lineage>
</organism>
<dbReference type="EMBL" id="JACMSC010000005">
    <property type="protein sequence ID" value="KAG6522965.1"/>
    <property type="molecule type" value="Genomic_DNA"/>
</dbReference>
<keyword evidence="3" id="KW-0804">Transcription</keyword>
<keyword evidence="2" id="KW-0238">DNA-binding</keyword>
<reference evidence="6 7" key="1">
    <citation type="submission" date="2020-08" db="EMBL/GenBank/DDBJ databases">
        <title>Plant Genome Project.</title>
        <authorList>
            <person name="Zhang R.-G."/>
        </authorList>
    </citation>
    <scope>NUCLEOTIDE SEQUENCE [LARGE SCALE GENOMIC DNA]</scope>
    <source>
        <tissue evidence="6">Rhizome</tissue>
    </source>
</reference>
<gene>
    <name evidence="6" type="ORF">ZIOFF_020122</name>
</gene>
<dbReference type="AlphaFoldDB" id="A0A8J5H7W1"/>